<keyword evidence="2 5" id="KW-0238">DNA-binding</keyword>
<proteinExistence type="predicted"/>
<dbReference type="SMART" id="SM00342">
    <property type="entry name" value="HTH_ARAC"/>
    <property type="match status" value="1"/>
</dbReference>
<feature type="domain" description="HTH araC/xylS-type" evidence="4">
    <location>
        <begin position="165"/>
        <end position="263"/>
    </location>
</feature>
<evidence type="ECO:0000256" key="3">
    <source>
        <dbReference type="ARBA" id="ARBA00023163"/>
    </source>
</evidence>
<keyword evidence="6" id="KW-1185">Reference proteome</keyword>
<accession>A0A1I2C6J4</accession>
<keyword evidence="3" id="KW-0804">Transcription</keyword>
<evidence type="ECO:0000313" key="6">
    <source>
        <dbReference type="Proteomes" id="UP000199477"/>
    </source>
</evidence>
<dbReference type="AlphaFoldDB" id="A0A1I2C6J4"/>
<dbReference type="PANTHER" id="PTHR46796:SF14">
    <property type="entry name" value="TRANSCRIPTIONAL REGULATORY PROTEIN"/>
    <property type="match status" value="1"/>
</dbReference>
<dbReference type="RefSeq" id="WP_026636132.1">
    <property type="nucleotide sequence ID" value="NZ_FONH01000003.1"/>
</dbReference>
<keyword evidence="1" id="KW-0805">Transcription regulation</keyword>
<dbReference type="InterPro" id="IPR050204">
    <property type="entry name" value="AraC_XylS_family_regulators"/>
</dbReference>
<evidence type="ECO:0000256" key="2">
    <source>
        <dbReference type="ARBA" id="ARBA00023125"/>
    </source>
</evidence>
<organism evidence="5 6">
    <name type="scientific">Dyella marensis</name>
    <dbReference type="NCBI Taxonomy" id="500610"/>
    <lineage>
        <taxon>Bacteria</taxon>
        <taxon>Pseudomonadati</taxon>
        <taxon>Pseudomonadota</taxon>
        <taxon>Gammaproteobacteria</taxon>
        <taxon>Lysobacterales</taxon>
        <taxon>Rhodanobacteraceae</taxon>
        <taxon>Dyella</taxon>
    </lineage>
</organism>
<dbReference type="InterPro" id="IPR018060">
    <property type="entry name" value="HTH_AraC"/>
</dbReference>
<reference evidence="6" key="1">
    <citation type="submission" date="2016-10" db="EMBL/GenBank/DDBJ databases">
        <authorList>
            <person name="Varghese N."/>
            <person name="Submissions S."/>
        </authorList>
    </citation>
    <scope>NUCLEOTIDE SEQUENCE [LARGE SCALE GENOMIC DNA]</scope>
    <source>
        <strain evidence="6">UNC178MFTsu3.1</strain>
    </source>
</reference>
<dbReference type="GO" id="GO:0003700">
    <property type="term" value="F:DNA-binding transcription factor activity"/>
    <property type="evidence" value="ECO:0007669"/>
    <property type="project" value="InterPro"/>
</dbReference>
<evidence type="ECO:0000256" key="1">
    <source>
        <dbReference type="ARBA" id="ARBA00023015"/>
    </source>
</evidence>
<dbReference type="Proteomes" id="UP000199477">
    <property type="component" value="Unassembled WGS sequence"/>
</dbReference>
<dbReference type="PROSITE" id="PS01124">
    <property type="entry name" value="HTH_ARAC_FAMILY_2"/>
    <property type="match status" value="1"/>
</dbReference>
<evidence type="ECO:0000259" key="4">
    <source>
        <dbReference type="PROSITE" id="PS01124"/>
    </source>
</evidence>
<gene>
    <name evidence="5" type="ORF">SAMN02799615_01376</name>
</gene>
<evidence type="ECO:0000313" key="5">
    <source>
        <dbReference type="EMBL" id="SFE63798.1"/>
    </source>
</evidence>
<dbReference type="InterPro" id="IPR009057">
    <property type="entry name" value="Homeodomain-like_sf"/>
</dbReference>
<dbReference type="Gene3D" id="1.10.10.60">
    <property type="entry name" value="Homeodomain-like"/>
    <property type="match status" value="1"/>
</dbReference>
<name>A0A1I2C6J4_9GAMM</name>
<protein>
    <submittedName>
        <fullName evidence="5">AraC-type DNA-binding protein</fullName>
    </submittedName>
</protein>
<dbReference type="Pfam" id="PF12833">
    <property type="entry name" value="HTH_18"/>
    <property type="match status" value="1"/>
</dbReference>
<dbReference type="EMBL" id="FONH01000003">
    <property type="protein sequence ID" value="SFE63798.1"/>
    <property type="molecule type" value="Genomic_DNA"/>
</dbReference>
<dbReference type="STRING" id="500610.SAMN02799615_01376"/>
<dbReference type="GO" id="GO:0043565">
    <property type="term" value="F:sequence-specific DNA binding"/>
    <property type="evidence" value="ECO:0007669"/>
    <property type="project" value="InterPro"/>
</dbReference>
<sequence length="285" mass="31308">MSIVQTVLSSSHFKVMTQDCSYPRVNCGHGGGEPGRFLLTRRGAFSIQVGSRHCLARPGQAVFLGRDVEYRVTHPDHRGCACCTDVWLDEAWLDALGLERADAPACLDVQHDLHLQQAHVEMLQGMRREPDVLEAEEAMLAVLDGLMHGGEPPRATSGGITRQVWRVQEAIVANPGDNLGIDELARIAGCSSFHLCRIFRQGTGQSLRQFRLQQRLGTALGRLGEGEEDLAALACDLGFSSHSHMTDAFRQTLGATPSELRETLRRSELATLRARLLATPGQRLH</sequence>
<dbReference type="PANTHER" id="PTHR46796">
    <property type="entry name" value="HTH-TYPE TRANSCRIPTIONAL ACTIVATOR RHAS-RELATED"/>
    <property type="match status" value="1"/>
</dbReference>
<dbReference type="SUPFAM" id="SSF46689">
    <property type="entry name" value="Homeodomain-like"/>
    <property type="match status" value="2"/>
</dbReference>